<keyword evidence="2" id="KW-1185">Reference proteome</keyword>
<evidence type="ECO:0000313" key="2">
    <source>
        <dbReference type="Proteomes" id="UP000544095"/>
    </source>
</evidence>
<comment type="caution">
    <text evidence="1">The sequence shown here is derived from an EMBL/GenBank/DDBJ whole genome shotgun (WGS) entry which is preliminary data.</text>
</comment>
<organism evidence="1 2">
    <name type="scientific">Fusarium pseudoanthophilum</name>
    <dbReference type="NCBI Taxonomy" id="48495"/>
    <lineage>
        <taxon>Eukaryota</taxon>
        <taxon>Fungi</taxon>
        <taxon>Dikarya</taxon>
        <taxon>Ascomycota</taxon>
        <taxon>Pezizomycotina</taxon>
        <taxon>Sordariomycetes</taxon>
        <taxon>Hypocreomycetidae</taxon>
        <taxon>Hypocreales</taxon>
        <taxon>Nectriaceae</taxon>
        <taxon>Fusarium</taxon>
        <taxon>Fusarium fujikuroi species complex</taxon>
    </lineage>
</organism>
<dbReference type="AlphaFoldDB" id="A0A8H5UUE7"/>
<sequence length="208" mass="23063">MGEARCLEGMIGKVITIFKETGKIITIVPSILEHWLRLEIGHGILFAEFTYSKDDFPESSTNKVSFAILWATGEYTSEAKEQKQLRRDLGIPARDVVLIIKSQYHLAGPDPKISNRTPRTAHKARLPEELQALTAKAISEDTDVNVDVLCKLMLACSKMCRVVRPMGAMKAAMSVVKDFAITMLNKPHVSNQSALMPRTGHPGARFLS</sequence>
<reference evidence="1 2" key="1">
    <citation type="submission" date="2020-05" db="EMBL/GenBank/DDBJ databases">
        <title>Identification and distribution of gene clusters putatively required for synthesis of sphingolipid metabolism inhibitors in phylogenetically diverse species of the filamentous fungus Fusarium.</title>
        <authorList>
            <person name="Kim H.-S."/>
            <person name="Busman M."/>
            <person name="Brown D.W."/>
            <person name="Divon H."/>
            <person name="Uhlig S."/>
            <person name="Proctor R.H."/>
        </authorList>
    </citation>
    <scope>NUCLEOTIDE SEQUENCE [LARGE SCALE GENOMIC DNA]</scope>
    <source>
        <strain evidence="1 2">NRRL 25211</strain>
    </source>
</reference>
<name>A0A8H5UUE7_9HYPO</name>
<evidence type="ECO:0000313" key="1">
    <source>
        <dbReference type="EMBL" id="KAF5597769.1"/>
    </source>
</evidence>
<gene>
    <name evidence="1" type="ORF">FPANT_4002</name>
</gene>
<dbReference type="Proteomes" id="UP000544095">
    <property type="component" value="Unassembled WGS sequence"/>
</dbReference>
<protein>
    <submittedName>
        <fullName evidence="1">Uncharacterized protein</fullName>
    </submittedName>
</protein>
<accession>A0A8H5UUE7</accession>
<dbReference type="EMBL" id="JAAOAR010000180">
    <property type="protein sequence ID" value="KAF5597769.1"/>
    <property type="molecule type" value="Genomic_DNA"/>
</dbReference>
<proteinExistence type="predicted"/>